<gene>
    <name evidence="5" type="ORF">GH754_02800</name>
</gene>
<organism evidence="5 6">
    <name type="scientific">Salinibacillus xinjiangensis</name>
    <dbReference type="NCBI Taxonomy" id="1229268"/>
    <lineage>
        <taxon>Bacteria</taxon>
        <taxon>Bacillati</taxon>
        <taxon>Bacillota</taxon>
        <taxon>Bacilli</taxon>
        <taxon>Bacillales</taxon>
        <taxon>Bacillaceae</taxon>
        <taxon>Salinibacillus</taxon>
    </lineage>
</organism>
<protein>
    <submittedName>
        <fullName evidence="5">Beta-ketoacyl synthase</fullName>
    </submittedName>
</protein>
<evidence type="ECO:0000256" key="1">
    <source>
        <dbReference type="ARBA" id="ARBA00008467"/>
    </source>
</evidence>
<dbReference type="InterPro" id="IPR018201">
    <property type="entry name" value="Ketoacyl_synth_AS"/>
</dbReference>
<dbReference type="RefSeq" id="WP_153727221.1">
    <property type="nucleotide sequence ID" value="NZ_WJNH01000002.1"/>
</dbReference>
<evidence type="ECO:0000256" key="2">
    <source>
        <dbReference type="ARBA" id="ARBA00022679"/>
    </source>
</evidence>
<dbReference type="PROSITE" id="PS52004">
    <property type="entry name" value="KS3_2"/>
    <property type="match status" value="1"/>
</dbReference>
<evidence type="ECO:0000313" key="5">
    <source>
        <dbReference type="EMBL" id="MRG85254.1"/>
    </source>
</evidence>
<keyword evidence="6" id="KW-1185">Reference proteome</keyword>
<dbReference type="InterPro" id="IPR014031">
    <property type="entry name" value="Ketoacyl_synth_C"/>
</dbReference>
<dbReference type="PROSITE" id="PS00606">
    <property type="entry name" value="KS3_1"/>
    <property type="match status" value="1"/>
</dbReference>
<dbReference type="GO" id="GO:0006633">
    <property type="term" value="P:fatty acid biosynthetic process"/>
    <property type="evidence" value="ECO:0007669"/>
    <property type="project" value="InterPro"/>
</dbReference>
<dbReference type="OrthoDB" id="2773909at2"/>
<dbReference type="Pfam" id="PF02801">
    <property type="entry name" value="Ketoacyl-synt_C"/>
    <property type="match status" value="1"/>
</dbReference>
<evidence type="ECO:0000313" key="6">
    <source>
        <dbReference type="Proteomes" id="UP000480185"/>
    </source>
</evidence>
<dbReference type="InterPro" id="IPR016039">
    <property type="entry name" value="Thiolase-like"/>
</dbReference>
<evidence type="ECO:0000256" key="3">
    <source>
        <dbReference type="RuleBase" id="RU003694"/>
    </source>
</evidence>
<dbReference type="GO" id="GO:0004315">
    <property type="term" value="F:3-oxoacyl-[acyl-carrier-protein] synthase activity"/>
    <property type="evidence" value="ECO:0007669"/>
    <property type="project" value="InterPro"/>
</dbReference>
<evidence type="ECO:0000259" key="4">
    <source>
        <dbReference type="PROSITE" id="PS52004"/>
    </source>
</evidence>
<dbReference type="GO" id="GO:0005829">
    <property type="term" value="C:cytosol"/>
    <property type="evidence" value="ECO:0007669"/>
    <property type="project" value="TreeGrafter"/>
</dbReference>
<dbReference type="Proteomes" id="UP000480185">
    <property type="component" value="Unassembled WGS sequence"/>
</dbReference>
<accession>A0A6G1X2T3</accession>
<dbReference type="EMBL" id="WJNH01000002">
    <property type="protein sequence ID" value="MRG85254.1"/>
    <property type="molecule type" value="Genomic_DNA"/>
</dbReference>
<sequence length="399" mass="42921">MNKIVITGYGIAVPGSHNGKQFEKQLRKGIHGIKSFNDEHLPQNKTLSLGYLDPIVFDREEKSYKKYPRVSKVQINTTDEAIKMSGIDLSKKKTGVFIGTSLGGTEGYEANIPISNKGDYKSFPNSAIGETNFQSTAAAINGHLKLTGIAKTIATGCTASMEALETACIYIKSGIIDTAIVGGVDIANTPGLLYAFSKIRSLPLGHELEQSGLPFSKNSKGFVAAEGSASLVIEREEDAVKRGGVILAEIDDVQSNNDGLGVFGSDPTGKHMLKLSKEIVANKNPDYVNSQALGLRPSDELEANNHRLLFDNQIPITSIKGMVGHAFGASGLIQVIASLIGMQGNFIPYTARTDYVGHETLNIMDRFQERKVSEVLITCHGYGGNNSVAYIKKHSVKGD</sequence>
<comment type="caution">
    <text evidence="5">The sequence shown here is derived from an EMBL/GenBank/DDBJ whole genome shotgun (WGS) entry which is preliminary data.</text>
</comment>
<dbReference type="InterPro" id="IPR020841">
    <property type="entry name" value="PKS_Beta-ketoAc_synthase_dom"/>
</dbReference>
<dbReference type="PANTHER" id="PTHR11712:SF336">
    <property type="entry name" value="3-OXOACYL-[ACYL-CARRIER-PROTEIN] SYNTHASE, MITOCHONDRIAL"/>
    <property type="match status" value="1"/>
</dbReference>
<keyword evidence="2 3" id="KW-0808">Transferase</keyword>
<dbReference type="Pfam" id="PF00109">
    <property type="entry name" value="ketoacyl-synt"/>
    <property type="match status" value="1"/>
</dbReference>
<dbReference type="SUPFAM" id="SSF53901">
    <property type="entry name" value="Thiolase-like"/>
    <property type="match status" value="2"/>
</dbReference>
<dbReference type="InterPro" id="IPR014030">
    <property type="entry name" value="Ketoacyl_synth_N"/>
</dbReference>
<dbReference type="InterPro" id="IPR000794">
    <property type="entry name" value="Beta-ketoacyl_synthase"/>
</dbReference>
<dbReference type="AlphaFoldDB" id="A0A6G1X2T3"/>
<comment type="similarity">
    <text evidence="1 3">Belongs to the thiolase-like superfamily. Beta-ketoacyl-ACP synthases family.</text>
</comment>
<proteinExistence type="inferred from homology"/>
<dbReference type="PANTHER" id="PTHR11712">
    <property type="entry name" value="POLYKETIDE SYNTHASE-RELATED"/>
    <property type="match status" value="1"/>
</dbReference>
<name>A0A6G1X2T3_9BACI</name>
<dbReference type="Gene3D" id="3.40.47.10">
    <property type="match status" value="1"/>
</dbReference>
<dbReference type="SMART" id="SM00825">
    <property type="entry name" value="PKS_KS"/>
    <property type="match status" value="1"/>
</dbReference>
<reference evidence="5 6" key="1">
    <citation type="submission" date="2019-11" db="EMBL/GenBank/DDBJ databases">
        <authorList>
            <person name="Li J."/>
        </authorList>
    </citation>
    <scope>NUCLEOTIDE SEQUENCE [LARGE SCALE GENOMIC DNA]</scope>
    <source>
        <strain evidence="5 6">J4</strain>
    </source>
</reference>
<feature type="domain" description="Ketosynthase family 3 (KS3)" evidence="4">
    <location>
        <begin position="1"/>
        <end position="393"/>
    </location>
</feature>